<evidence type="ECO:0000313" key="1">
    <source>
        <dbReference type="EMBL" id="MBK1868076.1"/>
    </source>
</evidence>
<keyword evidence="2" id="KW-1185">Reference proteome</keyword>
<dbReference type="EMBL" id="JAENHL010000007">
    <property type="protein sequence ID" value="MBK1868076.1"/>
    <property type="molecule type" value="Genomic_DNA"/>
</dbReference>
<protein>
    <submittedName>
        <fullName evidence="1">GntR family transcriptional regulator</fullName>
    </submittedName>
</protein>
<accession>A0ACC5R5Y6</accession>
<dbReference type="Proteomes" id="UP000616151">
    <property type="component" value="Unassembled WGS sequence"/>
</dbReference>
<comment type="caution">
    <text evidence="1">The sequence shown here is derived from an EMBL/GenBank/DDBJ whole genome shotgun (WGS) entry which is preliminary data.</text>
</comment>
<proteinExistence type="predicted"/>
<organism evidence="1 2">
    <name type="scientific">Taklimakanibacter albus</name>
    <dbReference type="NCBI Taxonomy" id="2800327"/>
    <lineage>
        <taxon>Bacteria</taxon>
        <taxon>Pseudomonadati</taxon>
        <taxon>Pseudomonadota</taxon>
        <taxon>Alphaproteobacteria</taxon>
        <taxon>Hyphomicrobiales</taxon>
        <taxon>Aestuariivirgaceae</taxon>
        <taxon>Taklimakanibacter</taxon>
    </lineage>
</organism>
<reference evidence="1" key="1">
    <citation type="submission" date="2021-01" db="EMBL/GenBank/DDBJ databases">
        <authorList>
            <person name="Sun Q."/>
        </authorList>
    </citation>
    <scope>NUCLEOTIDE SEQUENCE</scope>
    <source>
        <strain evidence="1">YIM B02566</strain>
    </source>
</reference>
<name>A0ACC5R5Y6_9HYPH</name>
<sequence>MTSDVPPKRSRAENVYQALRDAILEQNLKPGTKLSEDVIAGEFKVSRTSVRAALQQLRGDGLVDHQANRGAFVAEPSAENARDIFSLRRMLESEVIRRLAGNLKPDDVKRLRKHVEQEERARPVNGPLSIRLAGEFHILLAELTGSQVLTRFVSETVSRSSLILARFARLHSSECAVDEHVRIIAALQAGDASTAEALMLHHLESVAVRADLRAPNSDGDTAAILKRYARALPT</sequence>
<gene>
    <name evidence="1" type="ORF">JHL16_17085</name>
</gene>
<evidence type="ECO:0000313" key="2">
    <source>
        <dbReference type="Proteomes" id="UP000616151"/>
    </source>
</evidence>